<dbReference type="Proteomes" id="UP001162992">
    <property type="component" value="Chromosome 1"/>
</dbReference>
<organism evidence="1 2">
    <name type="scientific">Diphasiastrum complanatum</name>
    <name type="common">Issler's clubmoss</name>
    <name type="synonym">Lycopodium complanatum</name>
    <dbReference type="NCBI Taxonomy" id="34168"/>
    <lineage>
        <taxon>Eukaryota</taxon>
        <taxon>Viridiplantae</taxon>
        <taxon>Streptophyta</taxon>
        <taxon>Embryophyta</taxon>
        <taxon>Tracheophyta</taxon>
        <taxon>Lycopodiopsida</taxon>
        <taxon>Lycopodiales</taxon>
        <taxon>Lycopodiaceae</taxon>
        <taxon>Lycopodioideae</taxon>
        <taxon>Diphasiastrum</taxon>
    </lineage>
</organism>
<comment type="caution">
    <text evidence="1">The sequence shown here is derived from an EMBL/GenBank/DDBJ whole genome shotgun (WGS) entry which is preliminary data.</text>
</comment>
<evidence type="ECO:0000313" key="2">
    <source>
        <dbReference type="Proteomes" id="UP001162992"/>
    </source>
</evidence>
<proteinExistence type="predicted"/>
<gene>
    <name evidence="1" type="ORF">O6H91_01G047100</name>
</gene>
<evidence type="ECO:0000313" key="1">
    <source>
        <dbReference type="EMBL" id="KAJ7568767.1"/>
    </source>
</evidence>
<sequence length="327" mass="37322">MQDKIDAHEFADDDRKVLLAVTVEIEEGQFEDIEVREGYSAKEVSTKFCEDHCLPTQLITPLKQHITSKLSSISKDKGKVVNEEESHVSEVKNIIKGYPSRTATILSERKYVSQRGSKPDRCGSHRLSTIRPLEEVAIQHDTPRKCSKRETFSQHFLAPTIASSGKIAAAHERDQINDTRSDRLSCGEIWQARLTECTFMPNLYHQDWKQDKNQSCLETTRSCFDKLFLDAENRQERLVCYMRYPPDRVTSCSSTNKHAPTSGFDVVEDLRGGSVYNRLVCYAAKITEKRNKIEDQNIMPLNSMLGERLFRSSTGCKQHAKVSGYHI</sequence>
<protein>
    <submittedName>
        <fullName evidence="1">Uncharacterized protein</fullName>
    </submittedName>
</protein>
<keyword evidence="2" id="KW-1185">Reference proteome</keyword>
<reference evidence="2" key="1">
    <citation type="journal article" date="2024" name="Proc. Natl. Acad. Sci. U.S.A.">
        <title>Extraordinary preservation of gene collinearity over three hundred million years revealed in homosporous lycophytes.</title>
        <authorList>
            <person name="Li C."/>
            <person name="Wickell D."/>
            <person name="Kuo L.Y."/>
            <person name="Chen X."/>
            <person name="Nie B."/>
            <person name="Liao X."/>
            <person name="Peng D."/>
            <person name="Ji J."/>
            <person name="Jenkins J."/>
            <person name="Williams M."/>
            <person name="Shu S."/>
            <person name="Plott C."/>
            <person name="Barry K."/>
            <person name="Rajasekar S."/>
            <person name="Grimwood J."/>
            <person name="Han X."/>
            <person name="Sun S."/>
            <person name="Hou Z."/>
            <person name="He W."/>
            <person name="Dai G."/>
            <person name="Sun C."/>
            <person name="Schmutz J."/>
            <person name="Leebens-Mack J.H."/>
            <person name="Li F.W."/>
            <person name="Wang L."/>
        </authorList>
    </citation>
    <scope>NUCLEOTIDE SEQUENCE [LARGE SCALE GENOMIC DNA]</scope>
    <source>
        <strain evidence="2">cv. PW_Plant_1</strain>
    </source>
</reference>
<dbReference type="EMBL" id="CM055092">
    <property type="protein sequence ID" value="KAJ7568767.1"/>
    <property type="molecule type" value="Genomic_DNA"/>
</dbReference>
<name>A0ACC2EQJ5_DIPCM</name>
<accession>A0ACC2EQJ5</accession>